<protein>
    <submittedName>
        <fullName evidence="5">Major facilitator superfamily protein</fullName>
    </submittedName>
</protein>
<comment type="similarity">
    <text evidence="2">Belongs to the major facilitator superfamily. Monocarboxylate porter (TC 2.A.1.13) family.</text>
</comment>
<dbReference type="InterPro" id="IPR011701">
    <property type="entry name" value="MFS"/>
</dbReference>
<dbReference type="SUPFAM" id="SSF103473">
    <property type="entry name" value="MFS general substrate transporter"/>
    <property type="match status" value="1"/>
</dbReference>
<evidence type="ECO:0000256" key="3">
    <source>
        <dbReference type="SAM" id="Phobius"/>
    </source>
</evidence>
<dbReference type="GO" id="GO:0022857">
    <property type="term" value="F:transmembrane transporter activity"/>
    <property type="evidence" value="ECO:0007669"/>
    <property type="project" value="InterPro"/>
</dbReference>
<keyword evidence="6" id="KW-1185">Reference proteome</keyword>
<dbReference type="GO" id="GO:0016020">
    <property type="term" value="C:membrane"/>
    <property type="evidence" value="ECO:0007669"/>
    <property type="project" value="UniProtKB-SubCell"/>
</dbReference>
<keyword evidence="3" id="KW-0472">Membrane</keyword>
<evidence type="ECO:0000256" key="2">
    <source>
        <dbReference type="ARBA" id="ARBA00006727"/>
    </source>
</evidence>
<feature type="transmembrane region" description="Helical" evidence="3">
    <location>
        <begin position="43"/>
        <end position="66"/>
    </location>
</feature>
<feature type="transmembrane region" description="Helical" evidence="3">
    <location>
        <begin position="204"/>
        <end position="226"/>
    </location>
</feature>
<dbReference type="PANTHER" id="PTHR11360:SF315">
    <property type="entry name" value="TRANSPORTER MCH2-RELATED"/>
    <property type="match status" value="1"/>
</dbReference>
<comment type="subcellular location">
    <subcellularLocation>
        <location evidence="1">Membrane</location>
        <topology evidence="1">Multi-pass membrane protein</topology>
    </subcellularLocation>
</comment>
<dbReference type="Proteomes" id="UP000800041">
    <property type="component" value="Unassembled WGS sequence"/>
</dbReference>
<dbReference type="InterPro" id="IPR050327">
    <property type="entry name" value="Proton-linked_MCT"/>
</dbReference>
<dbReference type="InterPro" id="IPR036259">
    <property type="entry name" value="MFS_trans_sf"/>
</dbReference>
<evidence type="ECO:0000259" key="4">
    <source>
        <dbReference type="PROSITE" id="PS50850"/>
    </source>
</evidence>
<organism evidence="5 6">
    <name type="scientific">Aulographum hederae CBS 113979</name>
    <dbReference type="NCBI Taxonomy" id="1176131"/>
    <lineage>
        <taxon>Eukaryota</taxon>
        <taxon>Fungi</taxon>
        <taxon>Dikarya</taxon>
        <taxon>Ascomycota</taxon>
        <taxon>Pezizomycotina</taxon>
        <taxon>Dothideomycetes</taxon>
        <taxon>Pleosporomycetidae</taxon>
        <taxon>Aulographales</taxon>
        <taxon>Aulographaceae</taxon>
    </lineage>
</organism>
<feature type="transmembrane region" description="Helical" evidence="3">
    <location>
        <begin position="140"/>
        <end position="161"/>
    </location>
</feature>
<keyword evidence="3" id="KW-1133">Transmembrane helix</keyword>
<gene>
    <name evidence="5" type="ORF">K402DRAFT_394874</name>
</gene>
<evidence type="ECO:0000313" key="6">
    <source>
        <dbReference type="Proteomes" id="UP000800041"/>
    </source>
</evidence>
<keyword evidence="3" id="KW-0812">Transmembrane</keyword>
<dbReference type="Gene3D" id="1.20.1250.20">
    <property type="entry name" value="MFS general substrate transporter like domains"/>
    <property type="match status" value="2"/>
</dbReference>
<name>A0A6G1GW35_9PEZI</name>
<evidence type="ECO:0000313" key="5">
    <source>
        <dbReference type="EMBL" id="KAF1985171.1"/>
    </source>
</evidence>
<feature type="transmembrane region" description="Helical" evidence="3">
    <location>
        <begin position="86"/>
        <end position="108"/>
    </location>
</feature>
<evidence type="ECO:0000256" key="1">
    <source>
        <dbReference type="ARBA" id="ARBA00004141"/>
    </source>
</evidence>
<dbReference type="Pfam" id="PF07690">
    <property type="entry name" value="MFS_1"/>
    <property type="match status" value="1"/>
</dbReference>
<feature type="transmembrane region" description="Helical" evidence="3">
    <location>
        <begin position="338"/>
        <end position="356"/>
    </location>
</feature>
<proteinExistence type="inferred from homology"/>
<accession>A0A6G1GW35</accession>
<dbReference type="PANTHER" id="PTHR11360">
    <property type="entry name" value="MONOCARBOXYLATE TRANSPORTER"/>
    <property type="match status" value="1"/>
</dbReference>
<dbReference type="InterPro" id="IPR020846">
    <property type="entry name" value="MFS_dom"/>
</dbReference>
<dbReference type="EMBL" id="ML977163">
    <property type="protein sequence ID" value="KAF1985171.1"/>
    <property type="molecule type" value="Genomic_DNA"/>
</dbReference>
<feature type="transmembrane region" description="Helical" evidence="3">
    <location>
        <begin position="247"/>
        <end position="269"/>
    </location>
</feature>
<sequence>MGRHEKGAELPRDQAHSSLEADVPLEISPEVISSDNQVPDGGYGWVCVASVFTINAFTWGVLASYGVCLNYYLQNNIFPEATDLDFAFIGGIEFGMAMIVASPVTILTRKLGTHAPIFIGIALQTGGFVAASFAKRIWQLYLSQGVCVGLGVGFIFIPSVAVTSQWFEKKRSIANGINSAGSGIGGIIFSFATAGLIKNLSLGWGLRIIGLLSGTLNLIAASLLRNRNAVIKPPMRGFDIQLLKKPPVLLLLSWAFTSMLGYVIILYSLPDFSRSIHLSDSQAATTAALLNLGTAVGRPCIGFLSDRFGRIEIAGLMTLVCAVSVFAIWLPATSYGVTILFSLISGSVIGTFWMTISPLSVEVAGLAELPSLLSLSWAFVVLPTTFSEVVGLKLRRADSDREYLYPQIFAGTAYAAASGIMFALWRIQRTRRSLK</sequence>
<feature type="domain" description="Major facilitator superfamily (MFS) profile" evidence="4">
    <location>
        <begin position="247"/>
        <end position="435"/>
    </location>
</feature>
<reference evidence="5" key="1">
    <citation type="journal article" date="2020" name="Stud. Mycol.">
        <title>101 Dothideomycetes genomes: a test case for predicting lifestyles and emergence of pathogens.</title>
        <authorList>
            <person name="Haridas S."/>
            <person name="Albert R."/>
            <person name="Binder M."/>
            <person name="Bloem J."/>
            <person name="Labutti K."/>
            <person name="Salamov A."/>
            <person name="Andreopoulos B."/>
            <person name="Baker S."/>
            <person name="Barry K."/>
            <person name="Bills G."/>
            <person name="Bluhm B."/>
            <person name="Cannon C."/>
            <person name="Castanera R."/>
            <person name="Culley D."/>
            <person name="Daum C."/>
            <person name="Ezra D."/>
            <person name="Gonzalez J."/>
            <person name="Henrissat B."/>
            <person name="Kuo A."/>
            <person name="Liang C."/>
            <person name="Lipzen A."/>
            <person name="Lutzoni F."/>
            <person name="Magnuson J."/>
            <person name="Mondo S."/>
            <person name="Nolan M."/>
            <person name="Ohm R."/>
            <person name="Pangilinan J."/>
            <person name="Park H.-J."/>
            <person name="Ramirez L."/>
            <person name="Alfaro M."/>
            <person name="Sun H."/>
            <person name="Tritt A."/>
            <person name="Yoshinaga Y."/>
            <person name="Zwiers L.-H."/>
            <person name="Turgeon B."/>
            <person name="Goodwin S."/>
            <person name="Spatafora J."/>
            <person name="Crous P."/>
            <person name="Grigoriev I."/>
        </authorList>
    </citation>
    <scope>NUCLEOTIDE SEQUENCE</scope>
    <source>
        <strain evidence="5">CBS 113979</strain>
    </source>
</reference>
<feature type="transmembrane region" description="Helical" evidence="3">
    <location>
        <begin position="403"/>
        <end position="425"/>
    </location>
</feature>
<feature type="transmembrane region" description="Helical" evidence="3">
    <location>
        <begin position="313"/>
        <end position="332"/>
    </location>
</feature>
<feature type="transmembrane region" description="Helical" evidence="3">
    <location>
        <begin position="115"/>
        <end position="134"/>
    </location>
</feature>
<dbReference type="AlphaFoldDB" id="A0A6G1GW35"/>
<feature type="transmembrane region" description="Helical" evidence="3">
    <location>
        <begin position="173"/>
        <end position="192"/>
    </location>
</feature>
<dbReference type="OrthoDB" id="6499973at2759"/>
<dbReference type="PROSITE" id="PS50850">
    <property type="entry name" value="MFS"/>
    <property type="match status" value="1"/>
</dbReference>